<dbReference type="PANTHER" id="PTHR47331:SF1">
    <property type="entry name" value="GAG-LIKE PROTEIN"/>
    <property type="match status" value="1"/>
</dbReference>
<reference evidence="1 2" key="1">
    <citation type="journal article" date="2019" name="Sci. Rep.">
        <title>Orb-weaving spider Araneus ventricosus genome elucidates the spidroin gene catalogue.</title>
        <authorList>
            <person name="Kono N."/>
            <person name="Nakamura H."/>
            <person name="Ohtoshi R."/>
            <person name="Moran D.A.P."/>
            <person name="Shinohara A."/>
            <person name="Yoshida Y."/>
            <person name="Fujiwara M."/>
            <person name="Mori M."/>
            <person name="Tomita M."/>
            <person name="Arakawa K."/>
        </authorList>
    </citation>
    <scope>NUCLEOTIDE SEQUENCE [LARGE SCALE GENOMIC DNA]</scope>
</reference>
<accession>A0A4Y2UF08</accession>
<name>A0A4Y2UF08_ARAVE</name>
<gene>
    <name evidence="1" type="ORF">AVEN_247264_1</name>
</gene>
<dbReference type="Gene3D" id="2.40.70.10">
    <property type="entry name" value="Acid Proteases"/>
    <property type="match status" value="1"/>
</dbReference>
<keyword evidence="2" id="KW-1185">Reference proteome</keyword>
<dbReference type="Proteomes" id="UP000499080">
    <property type="component" value="Unassembled WGS sequence"/>
</dbReference>
<dbReference type="Pfam" id="PF13650">
    <property type="entry name" value="Asp_protease_2"/>
    <property type="match status" value="1"/>
</dbReference>
<dbReference type="OrthoDB" id="6437296at2759"/>
<dbReference type="PANTHER" id="PTHR47331">
    <property type="entry name" value="PHD-TYPE DOMAIN-CONTAINING PROTEIN"/>
    <property type="match status" value="1"/>
</dbReference>
<evidence type="ECO:0000313" key="1">
    <source>
        <dbReference type="EMBL" id="GBO10176.1"/>
    </source>
</evidence>
<dbReference type="InterPro" id="IPR021109">
    <property type="entry name" value="Peptidase_aspartic_dom_sf"/>
</dbReference>
<evidence type="ECO:0000313" key="2">
    <source>
        <dbReference type="Proteomes" id="UP000499080"/>
    </source>
</evidence>
<dbReference type="CDD" id="cd00303">
    <property type="entry name" value="retropepsin_like"/>
    <property type="match status" value="1"/>
</dbReference>
<proteinExistence type="predicted"/>
<dbReference type="AlphaFoldDB" id="A0A4Y2UF08"/>
<dbReference type="SUPFAM" id="SSF50630">
    <property type="entry name" value="Acid proteases"/>
    <property type="match status" value="1"/>
</dbReference>
<protein>
    <submittedName>
        <fullName evidence="1">Uncharacterized protein</fullName>
    </submittedName>
</protein>
<dbReference type="EMBL" id="BGPR01035367">
    <property type="protein sequence ID" value="GBO10176.1"/>
    <property type="molecule type" value="Genomic_DNA"/>
</dbReference>
<comment type="caution">
    <text evidence="1">The sequence shown here is derived from an EMBL/GenBank/DDBJ whole genome shotgun (WGS) entry which is preliminary data.</text>
</comment>
<sequence length="252" mass="28464">MQLGNDNNTSEIVQVQKGSFRAQTATRKSVSNALVSANSKFRKILCPQCEDCHLLNQCPRIPKLTVEQRWSLVRKKRLCINCLRLNHFVSKCLFTDRCKICQGKHHTILHEEERKSAVHIQVFLSTALINVRTGAGNSVACRAMLDSGSRRSLITESCWKKLGLKGRPTVHRIRGINNLVAETSFQEVGLEFTPHFDSEIFKVDALIVNRITSNLPNFRVNLQAWPHLEGLKLADLEFYISSSVEILIGADL</sequence>
<organism evidence="1 2">
    <name type="scientific">Araneus ventricosus</name>
    <name type="common">Orbweaver spider</name>
    <name type="synonym">Epeira ventricosa</name>
    <dbReference type="NCBI Taxonomy" id="182803"/>
    <lineage>
        <taxon>Eukaryota</taxon>
        <taxon>Metazoa</taxon>
        <taxon>Ecdysozoa</taxon>
        <taxon>Arthropoda</taxon>
        <taxon>Chelicerata</taxon>
        <taxon>Arachnida</taxon>
        <taxon>Araneae</taxon>
        <taxon>Araneomorphae</taxon>
        <taxon>Entelegynae</taxon>
        <taxon>Araneoidea</taxon>
        <taxon>Araneidae</taxon>
        <taxon>Araneus</taxon>
    </lineage>
</organism>